<comment type="caution">
    <text evidence="4">The sequence shown here is derived from an EMBL/GenBank/DDBJ whole genome shotgun (WGS) entry which is preliminary data.</text>
</comment>
<reference evidence="3" key="2">
    <citation type="submission" date="2019-12" db="EMBL/GenBank/DDBJ databases">
        <title>Haloferax alexandrinus strain pws11.</title>
        <authorList>
            <person name="Verma D.K."/>
            <person name="Gopal K."/>
            <person name="Prasad E.S."/>
        </authorList>
    </citation>
    <scope>NUCLEOTIDE SEQUENCE</scope>
    <source>
        <strain evidence="3">Pws11</strain>
    </source>
</reference>
<dbReference type="InterPro" id="IPR058436">
    <property type="entry name" value="DUF8123"/>
</dbReference>
<dbReference type="AlphaFoldDB" id="A0A558GAC3"/>
<keyword evidence="1" id="KW-0472">Membrane</keyword>
<keyword evidence="1" id="KW-0812">Transmembrane</keyword>
<evidence type="ECO:0000313" key="4">
    <source>
        <dbReference type="EMBL" id="TVT94695.1"/>
    </source>
</evidence>
<reference evidence="4 5" key="1">
    <citation type="submission" date="2019-07" db="EMBL/GenBank/DDBJ databases">
        <title>Draft genome sequence of Haloferax volcanii SS0101, isolated from salt farm in Samut Sakhon, Thailand.</title>
        <authorList>
            <person name="Wanthongcharoen S."/>
            <person name="Yamprayoonswat W."/>
            <person name="Ruangsuj P."/>
            <person name="Thongpramul N."/>
            <person name="Jumpathong W."/>
            <person name="Sittihan S."/>
            <person name="Kanjanavas P."/>
            <person name="Yasawong M."/>
        </authorList>
    </citation>
    <scope>NUCLEOTIDE SEQUENCE [LARGE SCALE GENOMIC DNA]</scope>
    <source>
        <strain evidence="4 5">SS0101</strain>
    </source>
</reference>
<dbReference type="Proteomes" id="UP000320212">
    <property type="component" value="Unassembled WGS sequence"/>
</dbReference>
<feature type="domain" description="DUF8123" evidence="2">
    <location>
        <begin position="1"/>
        <end position="70"/>
    </location>
</feature>
<sequence>MMSRRPLAWTASWLPLAVGAFLALVGVGTLVGAPWRYAASESVVVVAAFQILGSLSAIAVGLGVAWLEASGARKTVTDVAFSTATGGTPSR</sequence>
<gene>
    <name evidence="4" type="ORF">FQA18_10405</name>
    <name evidence="3" type="ORF">GOC85_12135</name>
</gene>
<accession>A0A558GAC3</accession>
<dbReference type="Proteomes" id="UP000619835">
    <property type="component" value="Unassembled WGS sequence"/>
</dbReference>
<evidence type="ECO:0000313" key="3">
    <source>
        <dbReference type="EMBL" id="NLV03320.1"/>
    </source>
</evidence>
<evidence type="ECO:0000313" key="5">
    <source>
        <dbReference type="Proteomes" id="UP000320212"/>
    </source>
</evidence>
<accession>A0A847TVI2</accession>
<organism evidence="4 5">
    <name type="scientific">Haloferax volcanii</name>
    <name type="common">Halobacterium volcanii</name>
    <dbReference type="NCBI Taxonomy" id="2246"/>
    <lineage>
        <taxon>Archaea</taxon>
        <taxon>Methanobacteriati</taxon>
        <taxon>Methanobacteriota</taxon>
        <taxon>Stenosarchaea group</taxon>
        <taxon>Halobacteria</taxon>
        <taxon>Halobacteriales</taxon>
        <taxon>Haloferacaceae</taxon>
        <taxon>Haloferax</taxon>
    </lineage>
</organism>
<name>A0A558GAC3_HALVO</name>
<dbReference type="Pfam" id="PF26444">
    <property type="entry name" value="DUF8123"/>
    <property type="match status" value="1"/>
</dbReference>
<protein>
    <recommendedName>
        <fullName evidence="2">DUF8123 domain-containing protein</fullName>
    </recommendedName>
</protein>
<feature type="transmembrane region" description="Helical" evidence="1">
    <location>
        <begin position="42"/>
        <end position="67"/>
    </location>
</feature>
<dbReference type="EMBL" id="WOWC01000001">
    <property type="protein sequence ID" value="NLV03320.1"/>
    <property type="molecule type" value="Genomic_DNA"/>
</dbReference>
<evidence type="ECO:0000256" key="1">
    <source>
        <dbReference type="SAM" id="Phobius"/>
    </source>
</evidence>
<keyword evidence="1" id="KW-1133">Transmembrane helix</keyword>
<proteinExistence type="predicted"/>
<evidence type="ECO:0000259" key="2">
    <source>
        <dbReference type="Pfam" id="PF26444"/>
    </source>
</evidence>
<dbReference type="EMBL" id="VMTR01000065">
    <property type="protein sequence ID" value="TVT94695.1"/>
    <property type="molecule type" value="Genomic_DNA"/>
</dbReference>
<dbReference type="RefSeq" id="WP_049896217.1">
    <property type="nucleotide sequence ID" value="NZ_JAUDRO010000001.1"/>
</dbReference>